<evidence type="ECO:0000313" key="2">
    <source>
        <dbReference type="Proteomes" id="UP000541347"/>
    </source>
</evidence>
<name>A0ABW9ZI92_9HYPH</name>
<dbReference type="Proteomes" id="UP000541347">
    <property type="component" value="Unassembled WGS sequence"/>
</dbReference>
<proteinExistence type="predicted"/>
<protein>
    <submittedName>
        <fullName evidence="1">Uncharacterized protein</fullName>
    </submittedName>
</protein>
<comment type="caution">
    <text evidence="1">The sequence shown here is derived from an EMBL/GenBank/DDBJ whole genome shotgun (WGS) entry which is preliminary data.</text>
</comment>
<gene>
    <name evidence="1" type="ORF">GWI71_10700</name>
</gene>
<dbReference type="EMBL" id="JAABLP010000003">
    <property type="protein sequence ID" value="NBN64149.1"/>
    <property type="molecule type" value="Genomic_DNA"/>
</dbReference>
<accession>A0ABW9ZI92</accession>
<sequence>MPAVRIEAPAGPVVSVAELREHLRYEPGDNDATLAALEASVVSELEGPGGALGRVILPQRWREEFAEAGLQRLALPDVTEVSLHVIEGATATPVAGPAWGRDARGAWVDLPSLASYQPGARWRVDYLCALPEERLPAARLLVKLRVGALDMQREGVVIGASPLEMPGGASALIRQLRWGRL</sequence>
<evidence type="ECO:0000313" key="1">
    <source>
        <dbReference type="EMBL" id="NBN64149.1"/>
    </source>
</evidence>
<organism evidence="1 2">
    <name type="scientific">Pannonibacter tanglangensis</name>
    <dbReference type="NCBI Taxonomy" id="2750084"/>
    <lineage>
        <taxon>Bacteria</taxon>
        <taxon>Pseudomonadati</taxon>
        <taxon>Pseudomonadota</taxon>
        <taxon>Alphaproteobacteria</taxon>
        <taxon>Hyphomicrobiales</taxon>
        <taxon>Stappiaceae</taxon>
        <taxon>Pannonibacter</taxon>
    </lineage>
</organism>
<reference evidence="1 2" key="1">
    <citation type="submission" date="2020-01" db="EMBL/GenBank/DDBJ databases">
        <authorList>
            <person name="Peng S.Y."/>
            <person name="Li J."/>
            <person name="Wang M."/>
            <person name="Wang L."/>
            <person name="Wang C.Q."/>
            <person name="Wang J.R."/>
        </authorList>
    </citation>
    <scope>NUCLEOTIDE SEQUENCE [LARGE SCALE GENOMIC DNA]</scope>
    <source>
        <strain evidence="1 2">XCT-34</strain>
    </source>
</reference>
<dbReference type="RefSeq" id="WP_161676167.1">
    <property type="nucleotide sequence ID" value="NZ_JAABLP010000003.1"/>
</dbReference>
<keyword evidence="2" id="KW-1185">Reference proteome</keyword>